<feature type="transmembrane region" description="Helical" evidence="1">
    <location>
        <begin position="20"/>
        <end position="39"/>
    </location>
</feature>
<organism evidence="3 4">
    <name type="scientific">Methanohalophilus halophilus</name>
    <dbReference type="NCBI Taxonomy" id="2177"/>
    <lineage>
        <taxon>Archaea</taxon>
        <taxon>Methanobacteriati</taxon>
        <taxon>Methanobacteriota</taxon>
        <taxon>Stenosarchaea group</taxon>
        <taxon>Methanomicrobia</taxon>
        <taxon>Methanosarcinales</taxon>
        <taxon>Methanosarcinaceae</taxon>
        <taxon>Methanohalophilus</taxon>
    </lineage>
</organism>
<accession>A0A1H2Q1D0</accession>
<dbReference type="Proteomes" id="UP000198669">
    <property type="component" value="Unassembled WGS sequence"/>
</dbReference>
<keyword evidence="1" id="KW-0812">Transmembrane</keyword>
<gene>
    <name evidence="3" type="ORF">SAMN04515625_0112</name>
</gene>
<evidence type="ECO:0000259" key="2">
    <source>
        <dbReference type="Pfam" id="PF01336"/>
    </source>
</evidence>
<evidence type="ECO:0000256" key="1">
    <source>
        <dbReference type="SAM" id="Phobius"/>
    </source>
</evidence>
<evidence type="ECO:0000313" key="3">
    <source>
        <dbReference type="EMBL" id="SDW00931.1"/>
    </source>
</evidence>
<dbReference type="Pfam" id="PF01336">
    <property type="entry name" value="tRNA_anti-codon"/>
    <property type="match status" value="1"/>
</dbReference>
<keyword evidence="1" id="KW-0472">Membrane</keyword>
<reference evidence="3 4" key="1">
    <citation type="submission" date="2016-10" db="EMBL/GenBank/DDBJ databases">
        <authorList>
            <person name="de Groot N.N."/>
        </authorList>
    </citation>
    <scope>NUCLEOTIDE SEQUENCE [LARGE SCALE GENOMIC DNA]</scope>
    <source>
        <strain evidence="3 4">Z-7982</strain>
    </source>
</reference>
<sequence>MVEESKIKGKLSMEKEEKVIAILLTMAILSLAVAYVTYFPNSFNKTGEQPLTDSTEVGKTVTIEGTLYSKETTFNGNHLILQIDYNSDLLTVFIPEDNGAMHIDSRITVGDKLRIRGEVDEYKGEPEIIVENENDIKKM</sequence>
<dbReference type="GO" id="GO:0003676">
    <property type="term" value="F:nucleic acid binding"/>
    <property type="evidence" value="ECO:0007669"/>
    <property type="project" value="InterPro"/>
</dbReference>
<keyword evidence="1" id="KW-1133">Transmembrane helix</keyword>
<protein>
    <submittedName>
        <fullName evidence="3">OB-fold nucleic acid binding domain-containing protein</fullName>
    </submittedName>
</protein>
<proteinExistence type="predicted"/>
<dbReference type="EMBL" id="FNMU01000001">
    <property type="protein sequence ID" value="SDW00931.1"/>
    <property type="molecule type" value="Genomic_DNA"/>
</dbReference>
<name>A0A1H2Q1D0_9EURY</name>
<feature type="domain" description="OB" evidence="2">
    <location>
        <begin position="61"/>
        <end position="132"/>
    </location>
</feature>
<evidence type="ECO:0000313" key="4">
    <source>
        <dbReference type="Proteomes" id="UP000198669"/>
    </source>
</evidence>
<dbReference type="InterPro" id="IPR004365">
    <property type="entry name" value="NA-bd_OB_tRNA"/>
</dbReference>
<dbReference type="AlphaFoldDB" id="A0A1H2Q1D0"/>